<reference evidence="3" key="1">
    <citation type="submission" date="2016-06" db="UniProtKB">
        <authorList>
            <consortium name="WormBaseParasite"/>
        </authorList>
    </citation>
    <scope>IDENTIFICATION</scope>
</reference>
<evidence type="ECO:0000313" key="3">
    <source>
        <dbReference type="WBParaSite" id="SBAD_0000757701-mRNA-1"/>
    </source>
</evidence>
<dbReference type="AlphaFoldDB" id="A0A183IUK7"/>
<proteinExistence type="predicted"/>
<dbReference type="EMBL" id="UZAM01010511">
    <property type="protein sequence ID" value="VDP12632.1"/>
    <property type="molecule type" value="Genomic_DNA"/>
</dbReference>
<dbReference type="Proteomes" id="UP000270296">
    <property type="component" value="Unassembled WGS sequence"/>
</dbReference>
<dbReference type="WBParaSite" id="SBAD_0000757701-mRNA-1">
    <property type="protein sequence ID" value="SBAD_0000757701-mRNA-1"/>
    <property type="gene ID" value="SBAD_0000757701"/>
</dbReference>
<reference evidence="1 2" key="2">
    <citation type="submission" date="2018-11" db="EMBL/GenBank/DDBJ databases">
        <authorList>
            <consortium name="Pathogen Informatics"/>
        </authorList>
    </citation>
    <scope>NUCLEOTIDE SEQUENCE [LARGE SCALE GENOMIC DNA]</scope>
</reference>
<accession>A0A183IUK7</accession>
<evidence type="ECO:0000313" key="2">
    <source>
        <dbReference type="Proteomes" id="UP000270296"/>
    </source>
</evidence>
<organism evidence="3">
    <name type="scientific">Soboliphyme baturini</name>
    <dbReference type="NCBI Taxonomy" id="241478"/>
    <lineage>
        <taxon>Eukaryota</taxon>
        <taxon>Metazoa</taxon>
        <taxon>Ecdysozoa</taxon>
        <taxon>Nematoda</taxon>
        <taxon>Enoplea</taxon>
        <taxon>Dorylaimia</taxon>
        <taxon>Dioctophymatida</taxon>
        <taxon>Dioctophymatoidea</taxon>
        <taxon>Soboliphymatidae</taxon>
        <taxon>Soboliphyme</taxon>
    </lineage>
</organism>
<evidence type="ECO:0000313" key="1">
    <source>
        <dbReference type="EMBL" id="VDP12632.1"/>
    </source>
</evidence>
<name>A0A183IUK7_9BILA</name>
<gene>
    <name evidence="1" type="ORF">SBAD_LOCUS7304</name>
</gene>
<protein>
    <submittedName>
        <fullName evidence="1 3">Uncharacterized protein</fullName>
    </submittedName>
</protein>
<sequence length="234" mass="26425">MAGEFPELSLVFLKERDQYMACYLRHVMLHLINERYVSLDSLTTHARVDLKDIAAMNFCENRIGELNGLEREIGIMNICKRPGIIWSSPQPKLSHPAVPHFEKTLQETKARVNLLLELPSTFWDVVRVLSAAYHVPGTCILCPCLELQLLLEESRHVTNGNNANRGRNPEVSLNYLVTDSALIVNTHKTYLVYPYVLADLEVEPVVVVSVVGIGHVPGIMNYWGQPTNLHDLLT</sequence>
<keyword evidence="2" id="KW-1185">Reference proteome</keyword>